<keyword evidence="4 5" id="KW-0269">Exonuclease</keyword>
<comment type="subunit">
    <text evidence="5">Heterooligomer composed of large and small subunits.</text>
</comment>
<evidence type="ECO:0000313" key="10">
    <source>
        <dbReference type="Proteomes" id="UP001466331"/>
    </source>
</evidence>
<dbReference type="PANTHER" id="PTHR30008:SF0">
    <property type="entry name" value="EXODEOXYRIBONUCLEASE 7 LARGE SUBUNIT"/>
    <property type="match status" value="1"/>
</dbReference>
<dbReference type="EMBL" id="JBCHKQ010000002">
    <property type="protein sequence ID" value="MEM5947817.1"/>
    <property type="molecule type" value="Genomic_DNA"/>
</dbReference>
<evidence type="ECO:0000313" key="9">
    <source>
        <dbReference type="EMBL" id="MEM5947817.1"/>
    </source>
</evidence>
<dbReference type="Proteomes" id="UP001466331">
    <property type="component" value="Unassembled WGS sequence"/>
</dbReference>
<evidence type="ECO:0000256" key="1">
    <source>
        <dbReference type="ARBA" id="ARBA00022490"/>
    </source>
</evidence>
<comment type="similarity">
    <text evidence="5 6">Belongs to the XseA family.</text>
</comment>
<dbReference type="CDD" id="cd04489">
    <property type="entry name" value="ExoVII_LU_OBF"/>
    <property type="match status" value="1"/>
</dbReference>
<dbReference type="PANTHER" id="PTHR30008">
    <property type="entry name" value="EXODEOXYRIBONUCLEASE 7 LARGE SUBUNIT"/>
    <property type="match status" value="1"/>
</dbReference>
<accession>A0ABU9UAW0</accession>
<organism evidence="9 10">
    <name type="scientific">Rarispira pelagica</name>
    <dbReference type="NCBI Taxonomy" id="3141764"/>
    <lineage>
        <taxon>Bacteria</taxon>
        <taxon>Pseudomonadati</taxon>
        <taxon>Spirochaetota</taxon>
        <taxon>Spirochaetia</taxon>
        <taxon>Winmispirales</taxon>
        <taxon>Winmispiraceae</taxon>
        <taxon>Rarispira</taxon>
    </lineage>
</organism>
<dbReference type="InterPro" id="IPR003753">
    <property type="entry name" value="Exonuc_VII_L"/>
</dbReference>
<dbReference type="HAMAP" id="MF_00378">
    <property type="entry name" value="Exonuc_7_L"/>
    <property type="match status" value="1"/>
</dbReference>
<reference evidence="9 10" key="1">
    <citation type="submission" date="2024-03" db="EMBL/GenBank/DDBJ databases">
        <title>Ignisphaera cupida sp. nov., a hyperthermophilic hydrolytic archaeon from a hot spring of Kamchatka, and proposal of Ignisphaeraceae fam. nov.</title>
        <authorList>
            <person name="Podosokorskaya O.A."/>
            <person name="Elcheninov A.G."/>
            <person name="Maltseva A.I."/>
            <person name="Zayulina K.S."/>
            <person name="Novikov A."/>
            <person name="Merkel A.Y."/>
        </authorList>
    </citation>
    <scope>NUCLEOTIDE SEQUENCE [LARGE SCALE GENOMIC DNA]</scope>
    <source>
        <strain evidence="9 10">38H-sp</strain>
    </source>
</reference>
<dbReference type="Pfam" id="PF02601">
    <property type="entry name" value="Exonuc_VII_L"/>
    <property type="match status" value="1"/>
</dbReference>
<evidence type="ECO:0000256" key="6">
    <source>
        <dbReference type="RuleBase" id="RU004355"/>
    </source>
</evidence>
<comment type="function">
    <text evidence="5">Bidirectionally degrades single-stranded DNA into large acid-insoluble oligonucleotides, which are then degraded further into small acid-soluble oligonucleotides.</text>
</comment>
<keyword evidence="10" id="KW-1185">Reference proteome</keyword>
<evidence type="ECO:0000256" key="4">
    <source>
        <dbReference type="ARBA" id="ARBA00022839"/>
    </source>
</evidence>
<keyword evidence="2 5" id="KW-0540">Nuclease</keyword>
<dbReference type="RefSeq" id="WP_420069267.1">
    <property type="nucleotide sequence ID" value="NZ_JBCHKQ010000002.1"/>
</dbReference>
<sequence length="407" mass="44794">MSLPQKTLSVSELTTLIKSYLEDSFPYVCVEGEISNCRPSSSGHLYLSLKDNSALINVVMFSSRLRNLGFSPEDGQKVVVRGAISVYPARGSYQIIAEEMELSGRGDILRIIEERKRRLAEEGLFDSSRKKPIPLVPKTIAVVTSPTGAAIRDIINVLSRRNAAIKIIVVPAPVQGEHAAPVIAEQIRRADAWRLGDVIIVGRGGGSLEDLLPFSEEVVVRAIAECKTPVISAVGHEIDYALSDFAADLRAPTPSAAAEQVSANREELITRIANARSAIENAMYSRIKEYRIRLSVLNPDNLKRYFTLYTAPLAQKLDELKNQLISSMDNRLKDIRHRLQIASAGLSASSPDAILKRGYAIVRDKKTGKILRMASETEKGNILDIMLYRGNIIAITEEVTDGSEKKL</sequence>
<proteinExistence type="inferred from homology"/>
<evidence type="ECO:0000259" key="8">
    <source>
        <dbReference type="Pfam" id="PF13742"/>
    </source>
</evidence>
<dbReference type="InterPro" id="IPR025824">
    <property type="entry name" value="OB-fold_nuc-bd_dom"/>
</dbReference>
<feature type="domain" description="Exonuclease VII large subunit C-terminal" evidence="7">
    <location>
        <begin position="124"/>
        <end position="333"/>
    </location>
</feature>
<evidence type="ECO:0000256" key="3">
    <source>
        <dbReference type="ARBA" id="ARBA00022801"/>
    </source>
</evidence>
<comment type="subcellular location">
    <subcellularLocation>
        <location evidence="5 6">Cytoplasm</location>
    </subcellularLocation>
</comment>
<evidence type="ECO:0000259" key="7">
    <source>
        <dbReference type="Pfam" id="PF02601"/>
    </source>
</evidence>
<dbReference type="NCBIfam" id="TIGR00237">
    <property type="entry name" value="xseA"/>
    <property type="match status" value="1"/>
</dbReference>
<dbReference type="GO" id="GO:0008855">
    <property type="term" value="F:exodeoxyribonuclease VII activity"/>
    <property type="evidence" value="ECO:0007669"/>
    <property type="project" value="UniProtKB-EC"/>
</dbReference>
<feature type="domain" description="OB-fold nucleic acid binding" evidence="8">
    <location>
        <begin position="8"/>
        <end position="101"/>
    </location>
</feature>
<comment type="caution">
    <text evidence="9">The sequence shown here is derived from an EMBL/GenBank/DDBJ whole genome shotgun (WGS) entry which is preliminary data.</text>
</comment>
<comment type="catalytic activity">
    <reaction evidence="5 6">
        <text>Exonucleolytic cleavage in either 5'- to 3'- or 3'- to 5'-direction to yield nucleoside 5'-phosphates.</text>
        <dbReference type="EC" id="3.1.11.6"/>
    </reaction>
</comment>
<gene>
    <name evidence="5 9" type="primary">xseA</name>
    <name evidence="9" type="ORF">WKV44_04590</name>
</gene>
<evidence type="ECO:0000256" key="5">
    <source>
        <dbReference type="HAMAP-Rule" id="MF_00378"/>
    </source>
</evidence>
<evidence type="ECO:0000256" key="2">
    <source>
        <dbReference type="ARBA" id="ARBA00022722"/>
    </source>
</evidence>
<protein>
    <recommendedName>
        <fullName evidence="5">Exodeoxyribonuclease 7 large subunit</fullName>
        <ecNumber evidence="5">3.1.11.6</ecNumber>
    </recommendedName>
    <alternativeName>
        <fullName evidence="5">Exodeoxyribonuclease VII large subunit</fullName>
        <shortName evidence="5">Exonuclease VII large subunit</shortName>
    </alternativeName>
</protein>
<keyword evidence="3 5" id="KW-0378">Hydrolase</keyword>
<keyword evidence="1 5" id="KW-0963">Cytoplasm</keyword>
<dbReference type="EC" id="3.1.11.6" evidence="5"/>
<dbReference type="Pfam" id="PF13742">
    <property type="entry name" value="tRNA_anti_2"/>
    <property type="match status" value="1"/>
</dbReference>
<name>A0ABU9UAW0_9SPIR</name>
<dbReference type="InterPro" id="IPR020579">
    <property type="entry name" value="Exonuc_VII_lsu_C"/>
</dbReference>